<evidence type="ECO:0000313" key="1">
    <source>
        <dbReference type="EMBL" id="KAK3037838.1"/>
    </source>
</evidence>
<comment type="caution">
    <text evidence="1">The sequence shown here is derived from an EMBL/GenBank/DDBJ whole genome shotgun (WGS) entry which is preliminary data.</text>
</comment>
<dbReference type="InterPro" id="IPR019651">
    <property type="entry name" value="Glutamate_DH_NAD-spec"/>
</dbReference>
<accession>A0AA88X6I2</accession>
<dbReference type="Pfam" id="PF10712">
    <property type="entry name" value="NAD-GH"/>
    <property type="match status" value="1"/>
</dbReference>
<dbReference type="EMBL" id="JAVXUP010000113">
    <property type="protein sequence ID" value="KAK3037838.1"/>
    <property type="molecule type" value="Genomic_DNA"/>
</dbReference>
<reference evidence="1" key="1">
    <citation type="submission" date="2022-12" db="EMBL/GenBank/DDBJ databases">
        <title>Draft genome assemblies for two species of Escallonia (Escalloniales).</title>
        <authorList>
            <person name="Chanderbali A."/>
            <person name="Dervinis C."/>
            <person name="Anghel I."/>
            <person name="Soltis D."/>
            <person name="Soltis P."/>
            <person name="Zapata F."/>
        </authorList>
    </citation>
    <scope>NUCLEOTIDE SEQUENCE</scope>
    <source>
        <strain evidence="1">UCBG64.0493</strain>
        <tissue evidence="1">Leaf</tissue>
    </source>
</reference>
<sequence length="202" mass="23099">MEDKRALDINIPYTCSVRFGKTTLQTKDHRPSRIYGCAMFGMMRCVGQPSVNIGNSDTVLLTSGRLLRRDIQDAIDIDIKAGTEFWDMPWCRWNSTEIKFSQEVVILGSWSFTLVHSKPDRSLVVILRGETLLHLGRNWCVPWNYKTHFTICIHSKGERCDIQKRYLINITIQDGSLNSSTVGNSLILVNTLAKFLTMEEIL</sequence>
<name>A0AA88X6I2_9ASTE</name>
<protein>
    <submittedName>
        <fullName evidence="1">Uncharacterized protein</fullName>
    </submittedName>
</protein>
<dbReference type="Proteomes" id="UP001188597">
    <property type="component" value="Unassembled WGS sequence"/>
</dbReference>
<dbReference type="AlphaFoldDB" id="A0AA88X6I2"/>
<organism evidence="1 2">
    <name type="scientific">Escallonia herrerae</name>
    <dbReference type="NCBI Taxonomy" id="1293975"/>
    <lineage>
        <taxon>Eukaryota</taxon>
        <taxon>Viridiplantae</taxon>
        <taxon>Streptophyta</taxon>
        <taxon>Embryophyta</taxon>
        <taxon>Tracheophyta</taxon>
        <taxon>Spermatophyta</taxon>
        <taxon>Magnoliopsida</taxon>
        <taxon>eudicotyledons</taxon>
        <taxon>Gunneridae</taxon>
        <taxon>Pentapetalae</taxon>
        <taxon>asterids</taxon>
        <taxon>campanulids</taxon>
        <taxon>Escalloniales</taxon>
        <taxon>Escalloniaceae</taxon>
        <taxon>Escallonia</taxon>
    </lineage>
</organism>
<gene>
    <name evidence="1" type="ORF">RJ639_031879</name>
</gene>
<proteinExistence type="predicted"/>
<keyword evidence="2" id="KW-1185">Reference proteome</keyword>
<evidence type="ECO:0000313" key="2">
    <source>
        <dbReference type="Proteomes" id="UP001188597"/>
    </source>
</evidence>